<evidence type="ECO:0000256" key="1">
    <source>
        <dbReference type="SAM" id="MobiDB-lite"/>
    </source>
</evidence>
<evidence type="ECO:0000313" key="4">
    <source>
        <dbReference type="Proteomes" id="UP001066276"/>
    </source>
</evidence>
<proteinExistence type="predicted"/>
<evidence type="ECO:0000313" key="3">
    <source>
        <dbReference type="EMBL" id="KAJ1171995.1"/>
    </source>
</evidence>
<evidence type="ECO:0000256" key="2">
    <source>
        <dbReference type="SAM" id="SignalP"/>
    </source>
</evidence>
<feature type="region of interest" description="Disordered" evidence="1">
    <location>
        <begin position="624"/>
        <end position="643"/>
    </location>
</feature>
<feature type="region of interest" description="Disordered" evidence="1">
    <location>
        <begin position="66"/>
        <end position="92"/>
    </location>
</feature>
<keyword evidence="2" id="KW-0732">Signal</keyword>
<accession>A0AAV7T6H7</accession>
<gene>
    <name evidence="3" type="ORF">NDU88_003852</name>
</gene>
<keyword evidence="4" id="KW-1185">Reference proteome</keyword>
<feature type="chain" id="PRO_5043877165" evidence="2">
    <location>
        <begin position="36"/>
        <end position="996"/>
    </location>
</feature>
<name>A0AAV7T6H7_PLEWA</name>
<protein>
    <submittedName>
        <fullName evidence="3">Uncharacterized protein</fullName>
    </submittedName>
</protein>
<comment type="caution">
    <text evidence="3">The sequence shown here is derived from an EMBL/GenBank/DDBJ whole genome shotgun (WGS) entry which is preliminary data.</text>
</comment>
<reference evidence="3" key="1">
    <citation type="journal article" date="2022" name="bioRxiv">
        <title>Sequencing and chromosome-scale assembly of the giantPleurodeles waltlgenome.</title>
        <authorList>
            <person name="Brown T."/>
            <person name="Elewa A."/>
            <person name="Iarovenko S."/>
            <person name="Subramanian E."/>
            <person name="Araus A.J."/>
            <person name="Petzold A."/>
            <person name="Susuki M."/>
            <person name="Suzuki K.-i.T."/>
            <person name="Hayashi T."/>
            <person name="Toyoda A."/>
            <person name="Oliveira C."/>
            <person name="Osipova E."/>
            <person name="Leigh N.D."/>
            <person name="Simon A."/>
            <person name="Yun M.H."/>
        </authorList>
    </citation>
    <scope>NUCLEOTIDE SEQUENCE</scope>
    <source>
        <strain evidence="3">20211129_DDA</strain>
        <tissue evidence="3">Liver</tissue>
    </source>
</reference>
<feature type="compositionally biased region" description="Polar residues" evidence="1">
    <location>
        <begin position="624"/>
        <end position="635"/>
    </location>
</feature>
<feature type="signal peptide" evidence="2">
    <location>
        <begin position="1"/>
        <end position="35"/>
    </location>
</feature>
<sequence>MTPSGPRKPRHQARKGMGAWNGGLLFFLLVSAGSGLNSSQATEPNMKDITASSAFLNGEEHIAKDNRVTSNKNATKLDHEKVSSKEKNANNRTESIEDHQLFSISDSLPKKNVPMATFLPFSTSRMFIRTLSPVTEAPQHPFFPPDPMHTIPTMTKVPQPHIPPYDFSMFPPVTDLPQPAFSSDLTANSMMPPMLVVHQPAISLKLISNDLVAQIANIPQPTFFADPTPSRITIPTEKIIQKDHFPNLTPTTIVKPMNEVLKSMISSDTSPTINAPLAVKVQHPVISSEDTPSRMMPQLAGITQTVFYVTPSPISERGTQIEKMIDHPWVLMESPLKESVNTPIENQAIITSGEKSRKESIKKDRKEAIPIAPYVEINPWIWEKKHLLETPLSPPTSSLPLDENPELSQLDSGKSGHPHTNLPTKIYTPLVESEGILSTALLEGGVTDYVDIPGRGTISGKVAYFTTFTTWRPSVSTIGPLEKDFISEELELPYIPPATASAAVERSGLLDHMTPPQITRLHQSIRKSTELITTSQPFTFHSSTKETSTSDYLPTFRMPRSRSTMEVKPLPKEIAMSVIPTSKWNKIHLAATITTKVETFSPPPHLTHSLLFTHDRQEPVFTELQNGKGTSNPGTSLAKDKASTSVTETPSFENMHVSEPTMTLQVTSQEREIDWAVLSKGDDYPTEGSLAWNPDLMDHNEILRPLVVSTLKTAPAALNEQQHPQHTEMLAIAPDEAPGHEPLNILHVNMVSASGMTQLLPSPWTDSIAAEQKIDLTINTTSYVPSVFKEAIQLNPLSAKPQEKNIFQPDDFKLYPLPSRGPIATKLLLHEPPQFQMDPGIPSPSGPQRPLEEMRISGAIGDHITPMIIVLFDSEDELKNFTIITHVAWPWENLCAPYWGHSSLPAAAVIATKHLSPSPSKSLSSILAITAELSPGELSSDCDNDWCTDSPAKKAPTKKCPLETVSLGPQDLIPDLAILWEQTLLVLGLIDALTDK</sequence>
<dbReference type="Proteomes" id="UP001066276">
    <property type="component" value="Chromosome 4_1"/>
</dbReference>
<dbReference type="EMBL" id="JANPWB010000007">
    <property type="protein sequence ID" value="KAJ1171995.1"/>
    <property type="molecule type" value="Genomic_DNA"/>
</dbReference>
<dbReference type="AlphaFoldDB" id="A0AAV7T6H7"/>
<feature type="region of interest" description="Disordered" evidence="1">
    <location>
        <begin position="393"/>
        <end position="422"/>
    </location>
</feature>
<feature type="compositionally biased region" description="Basic and acidic residues" evidence="1">
    <location>
        <begin position="75"/>
        <end position="92"/>
    </location>
</feature>
<organism evidence="3 4">
    <name type="scientific">Pleurodeles waltl</name>
    <name type="common">Iberian ribbed newt</name>
    <dbReference type="NCBI Taxonomy" id="8319"/>
    <lineage>
        <taxon>Eukaryota</taxon>
        <taxon>Metazoa</taxon>
        <taxon>Chordata</taxon>
        <taxon>Craniata</taxon>
        <taxon>Vertebrata</taxon>
        <taxon>Euteleostomi</taxon>
        <taxon>Amphibia</taxon>
        <taxon>Batrachia</taxon>
        <taxon>Caudata</taxon>
        <taxon>Salamandroidea</taxon>
        <taxon>Salamandridae</taxon>
        <taxon>Pleurodelinae</taxon>
        <taxon>Pleurodeles</taxon>
    </lineage>
</organism>